<evidence type="ECO:0000256" key="1">
    <source>
        <dbReference type="SAM" id="MobiDB-lite"/>
    </source>
</evidence>
<keyword evidence="5" id="KW-1185">Reference proteome</keyword>
<proteinExistence type="predicted"/>
<feature type="compositionally biased region" description="Polar residues" evidence="1">
    <location>
        <begin position="1552"/>
        <end position="1566"/>
    </location>
</feature>
<dbReference type="InterPro" id="IPR053137">
    <property type="entry name" value="NLR-like"/>
</dbReference>
<evidence type="ECO:0000259" key="3">
    <source>
        <dbReference type="Pfam" id="PF01048"/>
    </source>
</evidence>
<dbReference type="InterPro" id="IPR002182">
    <property type="entry name" value="NB-ARC"/>
</dbReference>
<dbReference type="Proteomes" id="UP000766486">
    <property type="component" value="Unassembled WGS sequence"/>
</dbReference>
<comment type="caution">
    <text evidence="4">The sequence shown here is derived from an EMBL/GenBank/DDBJ whole genome shotgun (WGS) entry which is preliminary data.</text>
</comment>
<dbReference type="EMBL" id="CABFNS010000767">
    <property type="protein sequence ID" value="VUC27366.1"/>
    <property type="molecule type" value="Genomic_DNA"/>
</dbReference>
<feature type="domain" description="NB-ARC" evidence="2">
    <location>
        <begin position="368"/>
        <end position="531"/>
    </location>
</feature>
<sequence length="1652" mass="184084">MLHKPSNRRDIRVAIICALPLEYDAVRDSFDEIWNDFDSSGVPGDPNHYVVGSFGETPVVLTLLPGMGKAAAASASASLLSSYINLQCVFLVGICGAVPEVDGSEIILGDVIIAKSIMPFDFGRQYPDTFRPKQAVQDVSVMLPKEIRVLNAFIETRAGREELADKAAQTMCRLQDSDDRGKRYTYPGQEQDNLFAPSYRHKHQKPGVCNTCDACLGFTDPVCPQALGLSCADLGCSTEKIVTRSRFCAATVPSVGIHVGTIASADTVMKSGHHRDEIASAYRVIGFEMEGAGVSGQIPCMIIKGVSDYADSHKSKGWQQYASATAASTAKTIIMNYFHAQESNTSETSQIVHFIPFAKNDSFVGREVEIKELNRMLFEKDNKRVAIFGLGGVGKTQVALHIAHRTAETMPNYSVFWIPVFSASSFEQACNNLVKKLNIPMKKEDDSRQILKGYLESQDSGTWLLILDNADDESIIYNASSPKDGMNIHLPQAVKNGRILITTRSKRVAVRMAKNCFIHLQGMSYEEAEMFLDRELVLTDEMCAEEDKTQLIETLCYLPLAISQAVSYLNMNEIPISHYLQLWKTSEQDAKELMSQGFDDDTHYDPSQSAVMTTWLISFKQIRERSPAAAQILSFITWIEPKAIPRSLLPSVGSEQQMTAALGLLKGYAFLSSRSSHAIFDMHSLVHYVMKLEDFDKSGLKEALLHMEDVFPTHDWENRAEWQQYLPHALQIYWGSADCESADSEVATRQSLGLGVGRCLAEDARYSEAVSIMEDVTARYQKTLKEDDPDRIKSEIQLARVYNSLSEYPKATDLLEHVVAIEKATLDENDPDRILAISELSDTYLSAGVHIERAITLLEDIVALAKKNLAEDDGNRLTPASTLADAYVMVGRFNEGIEILEHIDSIENDALADLDPQRQITKRLLAQAYLASGQTEKGIELLERVVASLSDIFQDAHPEKITAQVVLAVNYSKIGRGKEAVDLLESVIAPYQEPLTSVPHLLSPLHFLSQAYLDHGFKRERAFTLLEEVVAFEKKSLAGDDPRRILSLRTLATRYLEFGIQFERAFILLEEVVAIERKTLAEGDSDRLQSLRSLARAYLDHDTHIEQALGLLEEIVSAEKKFLAEDDPGRLLSMHSLATRYLEYGIQVERAFSLLEEVVAIERNTLAEDNLNRCISQHKLADAYLENDVQIKQAINLLEEVVAIESKILPKDDPRLLTSQHDLAKAYLDNDMQLERAVGLLEEVVAIRTSNLSEDDDQRLISQYQLARAYSKSKSRLGDAIALLTHVVAVERISLAEDDTELITTQNKLAKVYLKDNKVDKAIPILEHVAEIRKRTLSEDDSDLLKTQRNLAKAYVENSEAEKAIPILEHVVAVESTTLAIDDADRLLTQRKLAEAYIEDDQADKAIPILEHVVAAEKNALEEEDSDRLLSQYRLARAYLDNGQAAKAIGILEYVVIMESTLPEEDSDRLMTQYRLAQAYMQNNQVRAAIDLLEHVVAVEGNTLEEDDPERAASLELLEEAYLRNASGEHAADPAEYIVIKKPSPAGDGSSRAASQKESSGVPSTKVQVDDVINLLEEMVIENSSLPEDHPDRLESQDELAKGYLNNGQMEDAISLLEHIVSIKKNTLAENDPSRIASQQLLETAYEFRGFM</sequence>
<dbReference type="PANTHER" id="PTHR46082:SF6">
    <property type="entry name" value="AAA+ ATPASE DOMAIN-CONTAINING PROTEIN-RELATED"/>
    <property type="match status" value="1"/>
</dbReference>
<dbReference type="InterPro" id="IPR019734">
    <property type="entry name" value="TPR_rpt"/>
</dbReference>
<dbReference type="InterPro" id="IPR000845">
    <property type="entry name" value="Nucleoside_phosphorylase_d"/>
</dbReference>
<evidence type="ECO:0000259" key="2">
    <source>
        <dbReference type="Pfam" id="PF00931"/>
    </source>
</evidence>
<feature type="domain" description="Nucleoside phosphorylase" evidence="3">
    <location>
        <begin position="12"/>
        <end position="127"/>
    </location>
</feature>
<dbReference type="Gene3D" id="3.40.50.1580">
    <property type="entry name" value="Nucleoside phosphorylase domain"/>
    <property type="match status" value="1"/>
</dbReference>
<dbReference type="Pfam" id="PF13424">
    <property type="entry name" value="TPR_12"/>
    <property type="match status" value="1"/>
</dbReference>
<dbReference type="PANTHER" id="PTHR46082">
    <property type="entry name" value="ATP/GTP-BINDING PROTEIN-RELATED"/>
    <property type="match status" value="1"/>
</dbReference>
<dbReference type="SUPFAM" id="SSF48452">
    <property type="entry name" value="TPR-like"/>
    <property type="match status" value="6"/>
</dbReference>
<organism evidence="4 5">
    <name type="scientific">Bionectria ochroleuca</name>
    <name type="common">Gliocladium roseum</name>
    <dbReference type="NCBI Taxonomy" id="29856"/>
    <lineage>
        <taxon>Eukaryota</taxon>
        <taxon>Fungi</taxon>
        <taxon>Dikarya</taxon>
        <taxon>Ascomycota</taxon>
        <taxon>Pezizomycotina</taxon>
        <taxon>Sordariomycetes</taxon>
        <taxon>Hypocreomycetidae</taxon>
        <taxon>Hypocreales</taxon>
        <taxon>Bionectriaceae</taxon>
        <taxon>Clonostachys</taxon>
    </lineage>
</organism>
<name>A0ABY6U8I4_BIOOC</name>
<evidence type="ECO:0000313" key="4">
    <source>
        <dbReference type="EMBL" id="VUC27366.1"/>
    </source>
</evidence>
<dbReference type="Pfam" id="PF01048">
    <property type="entry name" value="PNP_UDP_1"/>
    <property type="match status" value="1"/>
</dbReference>
<dbReference type="SUPFAM" id="SSF52540">
    <property type="entry name" value="P-loop containing nucleoside triphosphate hydrolases"/>
    <property type="match status" value="1"/>
</dbReference>
<dbReference type="SMART" id="SM00028">
    <property type="entry name" value="TPR"/>
    <property type="match status" value="6"/>
</dbReference>
<dbReference type="SUPFAM" id="SSF53167">
    <property type="entry name" value="Purine and uridine phosphorylases"/>
    <property type="match status" value="1"/>
</dbReference>
<protein>
    <recommendedName>
        <fullName evidence="6">Nucleoside phosphorylase domain-containing protein</fullName>
    </recommendedName>
</protein>
<dbReference type="Gene3D" id="3.40.50.300">
    <property type="entry name" value="P-loop containing nucleotide triphosphate hydrolases"/>
    <property type="match status" value="1"/>
</dbReference>
<dbReference type="InterPro" id="IPR035994">
    <property type="entry name" value="Nucleoside_phosphorylase_sf"/>
</dbReference>
<evidence type="ECO:0008006" key="6">
    <source>
        <dbReference type="Google" id="ProtNLM"/>
    </source>
</evidence>
<dbReference type="InterPro" id="IPR011990">
    <property type="entry name" value="TPR-like_helical_dom_sf"/>
</dbReference>
<accession>A0ABY6U8I4</accession>
<dbReference type="Gene3D" id="1.25.40.10">
    <property type="entry name" value="Tetratricopeptide repeat domain"/>
    <property type="match status" value="5"/>
</dbReference>
<dbReference type="InterPro" id="IPR027417">
    <property type="entry name" value="P-loop_NTPase"/>
</dbReference>
<gene>
    <name evidence="4" type="ORF">CLO192961_LOCUS208479</name>
</gene>
<evidence type="ECO:0000313" key="5">
    <source>
        <dbReference type="Proteomes" id="UP000766486"/>
    </source>
</evidence>
<reference evidence="4 5" key="1">
    <citation type="submission" date="2019-06" db="EMBL/GenBank/DDBJ databases">
        <authorList>
            <person name="Broberg M."/>
        </authorList>
    </citation>
    <scope>NUCLEOTIDE SEQUENCE [LARGE SCALE GENOMIC DNA]</scope>
</reference>
<feature type="region of interest" description="Disordered" evidence="1">
    <location>
        <begin position="1541"/>
        <end position="1566"/>
    </location>
</feature>
<dbReference type="Pfam" id="PF00931">
    <property type="entry name" value="NB-ARC"/>
    <property type="match status" value="1"/>
</dbReference>